<comment type="caution">
    <text evidence="2">The sequence shown here is derived from an EMBL/GenBank/DDBJ whole genome shotgun (WGS) entry which is preliminary data.</text>
</comment>
<reference evidence="2 3" key="1">
    <citation type="submission" date="2018-05" db="EMBL/GenBank/DDBJ databases">
        <title>Genomic Encyclopedia of Type Strains, Phase IV (KMG-IV): sequencing the most valuable type-strain genomes for metagenomic binning, comparative biology and taxonomic classification.</title>
        <authorList>
            <person name="Goeker M."/>
        </authorList>
    </citation>
    <scope>NUCLEOTIDE SEQUENCE [LARGE SCALE GENOMIC DNA]</scope>
    <source>
        <strain evidence="2 3">DSM 6986</strain>
    </source>
</reference>
<organism evidence="2 3">
    <name type="scientific">Pseudaminobacter salicylatoxidans</name>
    <dbReference type="NCBI Taxonomy" id="93369"/>
    <lineage>
        <taxon>Bacteria</taxon>
        <taxon>Pseudomonadati</taxon>
        <taxon>Pseudomonadota</taxon>
        <taxon>Alphaproteobacteria</taxon>
        <taxon>Hyphomicrobiales</taxon>
        <taxon>Phyllobacteriaceae</taxon>
        <taxon>Pseudaminobacter</taxon>
    </lineage>
</organism>
<dbReference type="SUPFAM" id="SSF47598">
    <property type="entry name" value="Ribbon-helix-helix"/>
    <property type="match status" value="1"/>
</dbReference>
<gene>
    <name evidence="2" type="ORF">C7441_112141</name>
</gene>
<dbReference type="InterPro" id="IPR013321">
    <property type="entry name" value="Arc_rbn_hlx_hlx"/>
</dbReference>
<keyword evidence="3" id="KW-1185">Reference proteome</keyword>
<feature type="domain" description="Arc-like DNA binding" evidence="1">
    <location>
        <begin position="17"/>
        <end position="51"/>
    </location>
</feature>
<dbReference type="Pfam" id="PF03869">
    <property type="entry name" value="Arc"/>
    <property type="match status" value="1"/>
</dbReference>
<dbReference type="GO" id="GO:0006355">
    <property type="term" value="P:regulation of DNA-templated transcription"/>
    <property type="evidence" value="ECO:0007669"/>
    <property type="project" value="InterPro"/>
</dbReference>
<dbReference type="GO" id="GO:0003677">
    <property type="term" value="F:DNA binding"/>
    <property type="evidence" value="ECO:0007669"/>
    <property type="project" value="InterPro"/>
</dbReference>
<protein>
    <submittedName>
        <fullName evidence="2">Arc-like DNA binding dprotein</fullName>
    </submittedName>
</protein>
<evidence type="ECO:0000313" key="2">
    <source>
        <dbReference type="EMBL" id="PWJ80599.1"/>
    </source>
</evidence>
<dbReference type="Proteomes" id="UP000245396">
    <property type="component" value="Unassembled WGS sequence"/>
</dbReference>
<accession>A0A316CLE4</accession>
<evidence type="ECO:0000259" key="1">
    <source>
        <dbReference type="Pfam" id="PF03869"/>
    </source>
</evidence>
<dbReference type="Gene3D" id="1.10.1220.10">
    <property type="entry name" value="Met repressor-like"/>
    <property type="match status" value="1"/>
</dbReference>
<dbReference type="EMBL" id="QGGG01000012">
    <property type="protein sequence ID" value="PWJ80599.1"/>
    <property type="molecule type" value="Genomic_DNA"/>
</dbReference>
<sequence>MRHFGDKSGMTKPEIAHFHVRMPKRIKDELEARAAGESLNKEIVQRLERTLGPDDAVVRLAEILKPLMDTLSAADQATLIAAARILAKDRRKQAEASKKK</sequence>
<dbReference type="InterPro" id="IPR005569">
    <property type="entry name" value="Arc_DNA-bd_dom"/>
</dbReference>
<dbReference type="InterPro" id="IPR010985">
    <property type="entry name" value="Ribbon_hlx_hlx"/>
</dbReference>
<dbReference type="AlphaFoldDB" id="A0A316CLE4"/>
<name>A0A316CLE4_PSESE</name>
<proteinExistence type="predicted"/>
<evidence type="ECO:0000313" key="3">
    <source>
        <dbReference type="Proteomes" id="UP000245396"/>
    </source>
</evidence>